<dbReference type="AlphaFoldDB" id="A0ABD2MUF8"/>
<feature type="chain" id="PRO_5044810671" evidence="1">
    <location>
        <begin position="21"/>
        <end position="92"/>
    </location>
</feature>
<dbReference type="EMBL" id="JABFTP020000021">
    <property type="protein sequence ID" value="KAL3269780.1"/>
    <property type="molecule type" value="Genomic_DNA"/>
</dbReference>
<sequence length="92" mass="10450">MFVKEFCVFFSVILVVFAMAEHTTVSSEEQEDCGKGPCGWAVYNRFTRNIDFYMGNKCSCSPGLNCTRDDDDISITAYVYRCKDLKNNSTKS</sequence>
<reference evidence="2 3" key="1">
    <citation type="journal article" date="2021" name="BMC Biol.">
        <title>Horizontally acquired antibacterial genes associated with adaptive radiation of ladybird beetles.</title>
        <authorList>
            <person name="Li H.S."/>
            <person name="Tang X.F."/>
            <person name="Huang Y.H."/>
            <person name="Xu Z.Y."/>
            <person name="Chen M.L."/>
            <person name="Du X.Y."/>
            <person name="Qiu B.Y."/>
            <person name="Chen P.T."/>
            <person name="Zhang W."/>
            <person name="Slipinski A."/>
            <person name="Escalona H.E."/>
            <person name="Waterhouse R.M."/>
            <person name="Zwick A."/>
            <person name="Pang H."/>
        </authorList>
    </citation>
    <scope>NUCLEOTIDE SEQUENCE [LARGE SCALE GENOMIC DNA]</scope>
    <source>
        <strain evidence="2">SYSU2018</strain>
    </source>
</reference>
<gene>
    <name evidence="2" type="ORF">HHI36_008840</name>
</gene>
<proteinExistence type="predicted"/>
<feature type="signal peptide" evidence="1">
    <location>
        <begin position="1"/>
        <end position="20"/>
    </location>
</feature>
<keyword evidence="3" id="KW-1185">Reference proteome</keyword>
<evidence type="ECO:0000313" key="2">
    <source>
        <dbReference type="EMBL" id="KAL3269780.1"/>
    </source>
</evidence>
<evidence type="ECO:0000313" key="3">
    <source>
        <dbReference type="Proteomes" id="UP001516400"/>
    </source>
</evidence>
<dbReference type="Proteomes" id="UP001516400">
    <property type="component" value="Unassembled WGS sequence"/>
</dbReference>
<name>A0ABD2MUF8_9CUCU</name>
<organism evidence="2 3">
    <name type="scientific">Cryptolaemus montrouzieri</name>
    <dbReference type="NCBI Taxonomy" id="559131"/>
    <lineage>
        <taxon>Eukaryota</taxon>
        <taxon>Metazoa</taxon>
        <taxon>Ecdysozoa</taxon>
        <taxon>Arthropoda</taxon>
        <taxon>Hexapoda</taxon>
        <taxon>Insecta</taxon>
        <taxon>Pterygota</taxon>
        <taxon>Neoptera</taxon>
        <taxon>Endopterygota</taxon>
        <taxon>Coleoptera</taxon>
        <taxon>Polyphaga</taxon>
        <taxon>Cucujiformia</taxon>
        <taxon>Coccinelloidea</taxon>
        <taxon>Coccinellidae</taxon>
        <taxon>Scymninae</taxon>
        <taxon>Scymnini</taxon>
        <taxon>Cryptolaemus</taxon>
    </lineage>
</organism>
<evidence type="ECO:0000256" key="1">
    <source>
        <dbReference type="SAM" id="SignalP"/>
    </source>
</evidence>
<keyword evidence="1" id="KW-0732">Signal</keyword>
<comment type="caution">
    <text evidence="2">The sequence shown here is derived from an EMBL/GenBank/DDBJ whole genome shotgun (WGS) entry which is preliminary data.</text>
</comment>
<accession>A0ABD2MUF8</accession>
<protein>
    <submittedName>
        <fullName evidence="2">Uncharacterized protein</fullName>
    </submittedName>
</protein>